<proteinExistence type="predicted"/>
<evidence type="ECO:0008006" key="3">
    <source>
        <dbReference type="Google" id="ProtNLM"/>
    </source>
</evidence>
<dbReference type="Gene3D" id="1.10.10.10">
    <property type="entry name" value="Winged helix-like DNA-binding domain superfamily/Winged helix DNA-binding domain"/>
    <property type="match status" value="1"/>
</dbReference>
<protein>
    <recommendedName>
        <fullName evidence="3">HTH gntR-type domain-containing protein</fullName>
    </recommendedName>
</protein>
<dbReference type="EMBL" id="CP020084">
    <property type="protein sequence ID" value="ASR53745.1"/>
    <property type="molecule type" value="Genomic_DNA"/>
</dbReference>
<evidence type="ECO:0000313" key="1">
    <source>
        <dbReference type="EMBL" id="ASR53745.1"/>
    </source>
</evidence>
<organism evidence="1 2">
    <name type="scientific">Blastomonas fulva</name>
    <dbReference type="NCBI Taxonomy" id="1550728"/>
    <lineage>
        <taxon>Bacteria</taxon>
        <taxon>Pseudomonadati</taxon>
        <taxon>Pseudomonadota</taxon>
        <taxon>Alphaproteobacteria</taxon>
        <taxon>Sphingomonadales</taxon>
        <taxon>Sphingomonadaceae</taxon>
        <taxon>Blastomonas</taxon>
    </lineage>
</organism>
<dbReference type="Proteomes" id="UP000258016">
    <property type="component" value="Plasmid unnamed"/>
</dbReference>
<geneLocation type="plasmid" evidence="1 2">
    <name>unnamed</name>
</geneLocation>
<evidence type="ECO:0000313" key="2">
    <source>
        <dbReference type="Proteomes" id="UP000258016"/>
    </source>
</evidence>
<name>A0ABN5BFQ7_9SPHN</name>
<accession>A0ABN5BFQ7</accession>
<gene>
    <name evidence="1" type="ORF">B5J99_19125</name>
</gene>
<sequence>MRWLPESYQKGSGYAEFKRAVESMLSKTDATYLDLRERILFGELKAGAPYSAPDMAAHYGLHINRARRLLVALKVGGYLTRSGTSYVISTFSQSQVEEWRLSLGAIVEIGAVRLAQSGGGTLGPLAAFIDERIRNVPVNHEDFFLGAMWLTHIVLGGKESTLANLVSQFIPQAFFRLLWMADSYAVRTGFLVEASDRFLDAARSGDLAGVRAASRIFFDGIAPSLQTLIEKMGEGIYPVNDRQNGFQTIEDNIAGYPTYAGSSRTLTPIIEPLEEIGQAALPLR</sequence>
<reference evidence="1 2" key="1">
    <citation type="submission" date="2017-03" db="EMBL/GenBank/DDBJ databases">
        <title>Complete genome sequence of Blastomonas fulva degrading microcsystin LR.</title>
        <authorList>
            <person name="Lee H.-g."/>
            <person name="Jin L."/>
            <person name="oh H.-M."/>
        </authorList>
    </citation>
    <scope>NUCLEOTIDE SEQUENCE [LARGE SCALE GENOMIC DNA]</scope>
    <source>
        <strain evidence="1 2">T2</strain>
        <plasmid evidence="1 2">unnamed</plasmid>
    </source>
</reference>
<dbReference type="InterPro" id="IPR036388">
    <property type="entry name" value="WH-like_DNA-bd_sf"/>
</dbReference>
<keyword evidence="2" id="KW-1185">Reference proteome</keyword>
<keyword evidence="1" id="KW-0614">Plasmid</keyword>